<evidence type="ECO:0000313" key="3">
    <source>
        <dbReference type="Proteomes" id="UP000292235"/>
    </source>
</evidence>
<geneLocation type="plasmid" evidence="3">
    <name>phim2</name>
</geneLocation>
<sequence>MPAHADHKELAAWIDEEIDLAADAEEQIATELLKTWNVTWLHDGQPTTAPVSHRRLVNVLDDADIGDYDQFGAEILADALTSELAFSRQVAANYAQAALDTVEAEAGHLEPDLARLYALLALVTGAETTAQDVHDAWSIWRTATNPHHSSLVPFRELAPETQELDQPFRDAIVRAAATL</sequence>
<name>A0A4P6QBL3_9ACTN</name>
<dbReference type="GeneID" id="39493904"/>
<dbReference type="OrthoDB" id="4763567at2"/>
<evidence type="ECO:0000259" key="1">
    <source>
        <dbReference type="Pfam" id="PF24792"/>
    </source>
</evidence>
<keyword evidence="3" id="KW-1185">Reference proteome</keyword>
<accession>A0A4P6QBL3</accession>
<dbReference type="EMBL" id="CP036456">
    <property type="protein sequence ID" value="QBI56867.1"/>
    <property type="molecule type" value="Genomic_DNA"/>
</dbReference>
<dbReference type="KEGG" id="strr:EKD16_25635"/>
<protein>
    <recommendedName>
        <fullName evidence="1">DUF7701 domain-containing protein</fullName>
    </recommendedName>
</protein>
<dbReference type="Pfam" id="PF24792">
    <property type="entry name" value="DUF7701"/>
    <property type="match status" value="1"/>
</dbReference>
<gene>
    <name evidence="2" type="ORF">EKD16_25635</name>
</gene>
<dbReference type="AlphaFoldDB" id="A0A4P6QBL3"/>
<dbReference type="RefSeq" id="WP_131103025.1">
    <property type="nucleotide sequence ID" value="NZ_CP036456.1"/>
</dbReference>
<organism evidence="2 3">
    <name type="scientific">Streptomonospora litoralis</name>
    <dbReference type="NCBI Taxonomy" id="2498135"/>
    <lineage>
        <taxon>Bacteria</taxon>
        <taxon>Bacillati</taxon>
        <taxon>Actinomycetota</taxon>
        <taxon>Actinomycetes</taxon>
        <taxon>Streptosporangiales</taxon>
        <taxon>Nocardiopsidaceae</taxon>
        <taxon>Streptomonospora</taxon>
    </lineage>
</organism>
<reference evidence="2 3" key="1">
    <citation type="submission" date="2019-02" db="EMBL/GenBank/DDBJ databases">
        <authorList>
            <person name="Khodamoradi S."/>
            <person name="Hahnke R.L."/>
            <person name="Kaempfer P."/>
            <person name="Schumann P."/>
            <person name="Rohde M."/>
            <person name="Steinert M."/>
            <person name="Luzhetskyy A."/>
            <person name="Wink J."/>
            <person name="Ruckert C."/>
        </authorList>
    </citation>
    <scope>NUCLEOTIDE SEQUENCE [LARGE SCALE GENOMIC DNA]</scope>
    <source>
        <strain evidence="2 3">M2</strain>
        <plasmid evidence="3">phim2</plasmid>
    </source>
</reference>
<dbReference type="InterPro" id="IPR056118">
    <property type="entry name" value="DUF7701"/>
</dbReference>
<feature type="domain" description="DUF7701" evidence="1">
    <location>
        <begin position="93"/>
        <end position="176"/>
    </location>
</feature>
<dbReference type="Proteomes" id="UP000292235">
    <property type="component" value="Plasmid phiM2"/>
</dbReference>
<keyword evidence="2" id="KW-0614">Plasmid</keyword>
<proteinExistence type="predicted"/>
<evidence type="ECO:0000313" key="2">
    <source>
        <dbReference type="EMBL" id="QBI56867.1"/>
    </source>
</evidence>